<name>A0A2U2N9F8_9GAMM</name>
<dbReference type="InterPro" id="IPR005656">
    <property type="entry name" value="MmgE_PrpD"/>
</dbReference>
<evidence type="ECO:0000313" key="5">
    <source>
        <dbReference type="Proteomes" id="UP000245474"/>
    </source>
</evidence>
<dbReference type="PANTHER" id="PTHR16943">
    <property type="entry name" value="2-METHYLCITRATE DEHYDRATASE-RELATED"/>
    <property type="match status" value="1"/>
</dbReference>
<sequence>MSAGSPSEAPTAAAKLATFMHGLRFQDIPPEVVDSARLRILDILGICVAAREESGPQAVRALVSEWGGREQAEIVGWGDRVPAALAALANGTLAHSMDFDDTHHEVRIHPSTVVVPATLAAAQQAGLDGRALITAAVAGFEALVRIGMVAPARFHERGLHATSLCGTLAVAGIAGRALGLDVRQITHALGVAGSQASGLREAYLGEATDTKAFHAGWACHAGLVAAGLAARGFTGASTVLEGRFGYYNAFVSPDPWDIERLTDDLGRHWETPNIVYKLFPCGSLSHGCIDAALRLRAEENLDPDQIAGATCIVPPGMVSTICEPEHQKLDPQSGYQAKFSIQYAVAEALLSGNVTRASYTDEHVRDPRMQALLPNMRYRTDDSMPFPKKYPGGVVVRLQDGRELERRVPNSPGSPDNPATTEHIVRKFHGNVAGLLTRPAADEIVERILGLENEAGIDAVLALCRTD</sequence>
<dbReference type="EMBL" id="QFFI01000001">
    <property type="protein sequence ID" value="PWG65836.1"/>
    <property type="molecule type" value="Genomic_DNA"/>
</dbReference>
<dbReference type="InterPro" id="IPR042188">
    <property type="entry name" value="MmgE/PrpD_sf_2"/>
</dbReference>
<comment type="caution">
    <text evidence="4">The sequence shown here is derived from an EMBL/GenBank/DDBJ whole genome shotgun (WGS) entry which is preliminary data.</text>
</comment>
<dbReference type="SUPFAM" id="SSF103378">
    <property type="entry name" value="2-methylcitrate dehydratase PrpD"/>
    <property type="match status" value="1"/>
</dbReference>
<dbReference type="Gene3D" id="3.30.1330.120">
    <property type="entry name" value="2-methylcitrate dehydratase PrpD"/>
    <property type="match status" value="1"/>
</dbReference>
<feature type="domain" description="MmgE/PrpD N-terminal" evidence="2">
    <location>
        <begin position="15"/>
        <end position="258"/>
    </location>
</feature>
<dbReference type="InterPro" id="IPR042183">
    <property type="entry name" value="MmgE/PrpD_sf_1"/>
</dbReference>
<keyword evidence="5" id="KW-1185">Reference proteome</keyword>
<evidence type="ECO:0000259" key="2">
    <source>
        <dbReference type="Pfam" id="PF03972"/>
    </source>
</evidence>
<feature type="domain" description="MmgE/PrpD C-terminal" evidence="3">
    <location>
        <begin position="279"/>
        <end position="448"/>
    </location>
</feature>
<protein>
    <submittedName>
        <fullName evidence="4">2-methylcitrate dehydratase</fullName>
    </submittedName>
</protein>
<comment type="similarity">
    <text evidence="1">Belongs to the PrpD family.</text>
</comment>
<evidence type="ECO:0000259" key="3">
    <source>
        <dbReference type="Pfam" id="PF19305"/>
    </source>
</evidence>
<dbReference type="PANTHER" id="PTHR16943:SF8">
    <property type="entry name" value="2-METHYLCITRATE DEHYDRATASE"/>
    <property type="match status" value="1"/>
</dbReference>
<dbReference type="RefSeq" id="WP_109675251.1">
    <property type="nucleotide sequence ID" value="NZ_CP086615.1"/>
</dbReference>
<gene>
    <name evidence="4" type="ORF">DEM34_00805</name>
</gene>
<evidence type="ECO:0000313" key="4">
    <source>
        <dbReference type="EMBL" id="PWG65836.1"/>
    </source>
</evidence>
<organism evidence="4 5">
    <name type="scientific">Sediminicurvatus halobius</name>
    <dbReference type="NCBI Taxonomy" id="2182432"/>
    <lineage>
        <taxon>Bacteria</taxon>
        <taxon>Pseudomonadati</taxon>
        <taxon>Pseudomonadota</taxon>
        <taxon>Gammaproteobacteria</taxon>
        <taxon>Chromatiales</taxon>
        <taxon>Ectothiorhodospiraceae</taxon>
        <taxon>Sediminicurvatus</taxon>
    </lineage>
</organism>
<accession>A0A2U2N9F8</accession>
<evidence type="ECO:0000256" key="1">
    <source>
        <dbReference type="ARBA" id="ARBA00006174"/>
    </source>
</evidence>
<dbReference type="Proteomes" id="UP000245474">
    <property type="component" value="Unassembled WGS sequence"/>
</dbReference>
<dbReference type="InterPro" id="IPR045336">
    <property type="entry name" value="MmgE_PrpD_N"/>
</dbReference>
<dbReference type="Pfam" id="PF03972">
    <property type="entry name" value="MmgE_PrpD_N"/>
    <property type="match status" value="1"/>
</dbReference>
<dbReference type="Pfam" id="PF19305">
    <property type="entry name" value="MmgE_PrpD_C"/>
    <property type="match status" value="1"/>
</dbReference>
<dbReference type="InterPro" id="IPR036148">
    <property type="entry name" value="MmgE/PrpD_sf"/>
</dbReference>
<dbReference type="InterPro" id="IPR045337">
    <property type="entry name" value="MmgE_PrpD_C"/>
</dbReference>
<dbReference type="GO" id="GO:0016829">
    <property type="term" value="F:lyase activity"/>
    <property type="evidence" value="ECO:0007669"/>
    <property type="project" value="InterPro"/>
</dbReference>
<dbReference type="Gene3D" id="1.10.4100.10">
    <property type="entry name" value="2-methylcitrate dehydratase PrpD"/>
    <property type="match status" value="1"/>
</dbReference>
<dbReference type="AlphaFoldDB" id="A0A2U2N9F8"/>
<dbReference type="OrthoDB" id="9797528at2"/>
<reference evidence="4 5" key="1">
    <citation type="submission" date="2018-05" db="EMBL/GenBank/DDBJ databases">
        <title>Spiribacter halobius sp. nov., a moderately halophilic bacterium isolated from marine solar saltern.</title>
        <authorList>
            <person name="Zheng W.-S."/>
            <person name="Lu D.-C."/>
            <person name="Du Z.-J."/>
        </authorList>
    </citation>
    <scope>NUCLEOTIDE SEQUENCE [LARGE SCALE GENOMIC DNA]</scope>
    <source>
        <strain evidence="4 5">E85</strain>
    </source>
</reference>
<proteinExistence type="inferred from homology"/>